<organism evidence="2 3">
    <name type="scientific">Streptomyces maoxianensis</name>
    <dbReference type="NCBI Taxonomy" id="1459942"/>
    <lineage>
        <taxon>Bacteria</taxon>
        <taxon>Bacillati</taxon>
        <taxon>Actinomycetota</taxon>
        <taxon>Actinomycetes</taxon>
        <taxon>Kitasatosporales</taxon>
        <taxon>Streptomycetaceae</taxon>
        <taxon>Streptomyces</taxon>
    </lineage>
</organism>
<dbReference type="EMBL" id="JBHSFE010000022">
    <property type="protein sequence ID" value="MFC4611322.1"/>
    <property type="molecule type" value="Genomic_DNA"/>
</dbReference>
<proteinExistence type="predicted"/>
<dbReference type="SUPFAM" id="SSF51430">
    <property type="entry name" value="NAD(P)-linked oxidoreductase"/>
    <property type="match status" value="1"/>
</dbReference>
<keyword evidence="3" id="KW-1185">Reference proteome</keyword>
<dbReference type="Proteomes" id="UP001595993">
    <property type="component" value="Unassembled WGS sequence"/>
</dbReference>
<dbReference type="CDD" id="cd19138">
    <property type="entry name" value="AKR_YeaE"/>
    <property type="match status" value="1"/>
</dbReference>
<dbReference type="InterPro" id="IPR023210">
    <property type="entry name" value="NADP_OxRdtase_dom"/>
</dbReference>
<gene>
    <name evidence="2" type="ORF">ACFO9E_26525</name>
</gene>
<dbReference type="PIRSF" id="PIRSF000097">
    <property type="entry name" value="AKR"/>
    <property type="match status" value="1"/>
</dbReference>
<protein>
    <submittedName>
        <fullName evidence="2">Aldo/keto reductase</fullName>
    </submittedName>
</protein>
<reference evidence="3" key="1">
    <citation type="journal article" date="2019" name="Int. J. Syst. Evol. Microbiol.">
        <title>The Global Catalogue of Microorganisms (GCM) 10K type strain sequencing project: providing services to taxonomists for standard genome sequencing and annotation.</title>
        <authorList>
            <consortium name="The Broad Institute Genomics Platform"/>
            <consortium name="The Broad Institute Genome Sequencing Center for Infectious Disease"/>
            <person name="Wu L."/>
            <person name="Ma J."/>
        </authorList>
    </citation>
    <scope>NUCLEOTIDE SEQUENCE [LARGE SCALE GENOMIC DNA]</scope>
    <source>
        <strain evidence="3">CGMCC 4.7139</strain>
    </source>
</reference>
<dbReference type="PANTHER" id="PTHR43638">
    <property type="entry name" value="OXIDOREDUCTASE, ALDO/KETO REDUCTASE FAMILY PROTEIN"/>
    <property type="match status" value="1"/>
</dbReference>
<dbReference type="Pfam" id="PF00248">
    <property type="entry name" value="Aldo_ket_red"/>
    <property type="match status" value="1"/>
</dbReference>
<feature type="domain" description="NADP-dependent oxidoreductase" evidence="1">
    <location>
        <begin position="20"/>
        <end position="268"/>
    </location>
</feature>
<dbReference type="InterPro" id="IPR036812">
    <property type="entry name" value="NAD(P)_OxRdtase_dom_sf"/>
</dbReference>
<dbReference type="RefSeq" id="WP_381200298.1">
    <property type="nucleotide sequence ID" value="NZ_JBHSFE010000022.1"/>
</dbReference>
<dbReference type="PANTHER" id="PTHR43638:SF3">
    <property type="entry name" value="ALDEHYDE REDUCTASE"/>
    <property type="match status" value="1"/>
</dbReference>
<sequence length="281" mass="30442">MTTSVMRTVRLPTGEEIPALGQGTWYLGEDRSQRDQQIAALRLGLDLGMTVVDTAEMYGNGAAEELVGKAIDGRREEVFLVSKVLPGHASRQGTVSACEGSLRRLRTDRLDLYLLHWRGRTPLEETLAGFADLIAAGKIRHWGVSNLDVADMVELTTLPGGDAVALDQVLYNLSRRGIEWDLLPWCRETGVTVMAYSPIGQGRLLEADALQALARDLGATPSQVALAWALEQGVAAIPRSGRPDHVRENRGAADLRLPPEVLAVLDEAFPPPDGPVPLEAL</sequence>
<evidence type="ECO:0000259" key="1">
    <source>
        <dbReference type="Pfam" id="PF00248"/>
    </source>
</evidence>
<dbReference type="PRINTS" id="PR00069">
    <property type="entry name" value="ALDKETRDTASE"/>
</dbReference>
<dbReference type="InterPro" id="IPR020471">
    <property type="entry name" value="AKR"/>
</dbReference>
<dbReference type="Gene3D" id="3.20.20.100">
    <property type="entry name" value="NADP-dependent oxidoreductase domain"/>
    <property type="match status" value="1"/>
</dbReference>
<accession>A0ABV9GB51</accession>
<name>A0ABV9GB51_9ACTN</name>
<evidence type="ECO:0000313" key="2">
    <source>
        <dbReference type="EMBL" id="MFC4611322.1"/>
    </source>
</evidence>
<evidence type="ECO:0000313" key="3">
    <source>
        <dbReference type="Proteomes" id="UP001595993"/>
    </source>
</evidence>
<comment type="caution">
    <text evidence="2">The sequence shown here is derived from an EMBL/GenBank/DDBJ whole genome shotgun (WGS) entry which is preliminary data.</text>
</comment>